<dbReference type="GO" id="GO:0005524">
    <property type="term" value="F:ATP binding"/>
    <property type="evidence" value="ECO:0007669"/>
    <property type="project" value="UniProtKB-KW"/>
</dbReference>
<dbReference type="GO" id="GO:0016020">
    <property type="term" value="C:membrane"/>
    <property type="evidence" value="ECO:0007669"/>
    <property type="project" value="InterPro"/>
</dbReference>
<dbReference type="GO" id="GO:0140359">
    <property type="term" value="F:ABC-type transporter activity"/>
    <property type="evidence" value="ECO:0007669"/>
    <property type="project" value="InterPro"/>
</dbReference>
<dbReference type="Pfam" id="PF00005">
    <property type="entry name" value="ABC_tran"/>
    <property type="match status" value="1"/>
</dbReference>
<dbReference type="SMART" id="SM00382">
    <property type="entry name" value="AAA"/>
    <property type="match status" value="1"/>
</dbReference>
<dbReference type="InterPro" id="IPR027417">
    <property type="entry name" value="P-loop_NTPase"/>
</dbReference>
<dbReference type="SUPFAM" id="SSF52540">
    <property type="entry name" value="P-loop containing nucleoside triphosphate hydrolases"/>
    <property type="match status" value="1"/>
</dbReference>
<dbReference type="Gene3D" id="3.40.50.300">
    <property type="entry name" value="P-loop containing nucleotide triphosphate hydrolases"/>
    <property type="match status" value="1"/>
</dbReference>
<keyword evidence="4 6" id="KW-0067">ATP-binding</keyword>
<dbReference type="PROSITE" id="PS50893">
    <property type="entry name" value="ABC_TRANSPORTER_2"/>
    <property type="match status" value="1"/>
</dbReference>
<dbReference type="CDD" id="cd03220">
    <property type="entry name" value="ABC_KpsT_Wzt"/>
    <property type="match status" value="1"/>
</dbReference>
<keyword evidence="3" id="KW-0547">Nucleotide-binding</keyword>
<dbReference type="AlphaFoldDB" id="A0A8J6QNZ2"/>
<dbReference type="GO" id="GO:0016887">
    <property type="term" value="F:ATP hydrolysis activity"/>
    <property type="evidence" value="ECO:0007669"/>
    <property type="project" value="InterPro"/>
</dbReference>
<dbReference type="Pfam" id="PF14524">
    <property type="entry name" value="Wzt_C"/>
    <property type="match status" value="1"/>
</dbReference>
<evidence type="ECO:0000256" key="4">
    <source>
        <dbReference type="ARBA" id="ARBA00022840"/>
    </source>
</evidence>
<feature type="domain" description="ABC transporter" evidence="5">
    <location>
        <begin position="47"/>
        <end position="265"/>
    </location>
</feature>
<evidence type="ECO:0000313" key="7">
    <source>
        <dbReference type="Proteomes" id="UP000632828"/>
    </source>
</evidence>
<protein>
    <submittedName>
        <fullName evidence="6">ABC transporter ATP-binding protein</fullName>
    </submittedName>
</protein>
<evidence type="ECO:0000259" key="5">
    <source>
        <dbReference type="PROSITE" id="PS50893"/>
    </source>
</evidence>
<evidence type="ECO:0000313" key="6">
    <source>
        <dbReference type="EMBL" id="MBD1401317.1"/>
    </source>
</evidence>
<sequence>MSSDVAIKVENLGKCYHIYDTPRDRLKQFVMPRFKRAVAPLRQLVTRHSSPVTAYYKEFWALREISFEVKRGETVGIVGRNGSGKSTLLQMICGTLTPTTGDVTTNGRIAALLELGSGFNPEFTGRENIYMNASVLGLDREEIDRRYDDIVAFADIGEFIEQPVKTYSSGMYVRLAFAVVANVDADILVIDEALAVGDAFFTQKCMRFLRRFREKGTILFVSHDTSAVINLCDHALWLSEGYARCVGTAKEISEAYLASFYDDQPGQLEVLPPSDHYEAPTLPAVEAVQSSSTSDDDVATTLTRDQRLDFLNASNLRNDLEIFTFNEDSAAFGIRSARIKDVLLVDDQGRRLLWVVGGELVTLRVVVLCSDEIYRPIVGFFLKDRLGQVLFGDNTFLTYLNQPLHIAAGSGFIAAFTFRMPILPLGDYSFCVAVAEGSQHDHIQHHWMHDALMIKSHATSITTGLVGIPMLDITLRQT</sequence>
<comment type="caution">
    <text evidence="6">The sequence shown here is derived from an EMBL/GenBank/DDBJ whole genome shotgun (WGS) entry which is preliminary data.</text>
</comment>
<dbReference type="InterPro" id="IPR003439">
    <property type="entry name" value="ABC_transporter-like_ATP-bd"/>
</dbReference>
<keyword evidence="2" id="KW-0813">Transport</keyword>
<dbReference type="InterPro" id="IPR050683">
    <property type="entry name" value="Bact_Polysacc_Export_ATP-bd"/>
</dbReference>
<accession>A0A8J6QNZ2</accession>
<evidence type="ECO:0000256" key="3">
    <source>
        <dbReference type="ARBA" id="ARBA00022741"/>
    </source>
</evidence>
<dbReference type="RefSeq" id="WP_191156803.1">
    <property type="nucleotide sequence ID" value="NZ_JACWUN010000013.1"/>
</dbReference>
<gene>
    <name evidence="6" type="ORF">ICT70_11600</name>
</gene>
<dbReference type="InterPro" id="IPR015860">
    <property type="entry name" value="ABC_transpr_TagH-like"/>
</dbReference>
<comment type="similarity">
    <text evidence="1">Belongs to the ABC transporter superfamily.</text>
</comment>
<dbReference type="EMBL" id="JACWUN010000013">
    <property type="protein sequence ID" value="MBD1401317.1"/>
    <property type="molecule type" value="Genomic_DNA"/>
</dbReference>
<keyword evidence="7" id="KW-1185">Reference proteome</keyword>
<dbReference type="Proteomes" id="UP000632828">
    <property type="component" value="Unassembled WGS sequence"/>
</dbReference>
<dbReference type="CDD" id="cd10147">
    <property type="entry name" value="Wzt_C-like"/>
    <property type="match status" value="1"/>
</dbReference>
<dbReference type="PANTHER" id="PTHR46743:SF2">
    <property type="entry name" value="TEICHOIC ACIDS EXPORT ATP-BINDING PROTEIN TAGH"/>
    <property type="match status" value="1"/>
</dbReference>
<evidence type="ECO:0000256" key="2">
    <source>
        <dbReference type="ARBA" id="ARBA00022448"/>
    </source>
</evidence>
<evidence type="ECO:0000256" key="1">
    <source>
        <dbReference type="ARBA" id="ARBA00005417"/>
    </source>
</evidence>
<proteinExistence type="inferred from homology"/>
<name>A0A8J6QNZ2_9BACT</name>
<organism evidence="6 7">
    <name type="scientific">Pelovirga terrestris</name>
    <dbReference type="NCBI Taxonomy" id="2771352"/>
    <lineage>
        <taxon>Bacteria</taxon>
        <taxon>Pseudomonadati</taxon>
        <taxon>Thermodesulfobacteriota</taxon>
        <taxon>Desulfuromonadia</taxon>
        <taxon>Geobacterales</taxon>
        <taxon>Geobacteraceae</taxon>
        <taxon>Pelovirga</taxon>
    </lineage>
</organism>
<dbReference type="InterPro" id="IPR029439">
    <property type="entry name" value="Wzt_C"/>
</dbReference>
<reference evidence="6" key="1">
    <citation type="submission" date="2020-09" db="EMBL/GenBank/DDBJ databases">
        <title>Pelobacter alkaliphilus sp. nov., a novel anaerobic arsenate-reducing bacterium from terrestrial mud volcano.</title>
        <authorList>
            <person name="Khomyakova M.A."/>
            <person name="Merkel A.Y."/>
            <person name="Slobodkin A.I."/>
        </authorList>
    </citation>
    <scope>NUCLEOTIDE SEQUENCE</scope>
    <source>
        <strain evidence="6">M08fum</strain>
    </source>
</reference>
<dbReference type="InterPro" id="IPR003593">
    <property type="entry name" value="AAA+_ATPase"/>
</dbReference>
<dbReference type="Gene3D" id="2.70.50.60">
    <property type="entry name" value="abc- transporter (atp binding component) like domain"/>
    <property type="match status" value="1"/>
</dbReference>
<dbReference type="PANTHER" id="PTHR46743">
    <property type="entry name" value="TEICHOIC ACIDS EXPORT ATP-BINDING PROTEIN TAGH"/>
    <property type="match status" value="1"/>
</dbReference>